<proteinExistence type="predicted"/>
<evidence type="ECO:0000256" key="1">
    <source>
        <dbReference type="SAM" id="MobiDB-lite"/>
    </source>
</evidence>
<accession>A0A9N7Z346</accession>
<dbReference type="AlphaFoldDB" id="A0A9N7Z346"/>
<protein>
    <submittedName>
        <fullName evidence="2">Uncharacterized protein</fullName>
    </submittedName>
</protein>
<dbReference type="EMBL" id="CADEAL010004191">
    <property type="protein sequence ID" value="CAB1453883.1"/>
    <property type="molecule type" value="Genomic_DNA"/>
</dbReference>
<gene>
    <name evidence="2" type="ORF">PLEPLA_LOCUS41643</name>
</gene>
<evidence type="ECO:0000313" key="2">
    <source>
        <dbReference type="EMBL" id="CAB1453883.1"/>
    </source>
</evidence>
<sequence>MKLSESSSCAFHFLLSPGSTSSFSHPAIPAPFSWLAVTRIGPPAKKKRLPQESGKSRQRHKDVNAVPLSASEQACDPTPNAFDYINYCEPDGASGSDLTAIHNRGCHGPTNQDQVALSTAPRSPEKTFKYRHKLANAHLKLT</sequence>
<dbReference type="Proteomes" id="UP001153269">
    <property type="component" value="Unassembled WGS sequence"/>
</dbReference>
<name>A0A9N7Z346_PLEPL</name>
<comment type="caution">
    <text evidence="2">The sequence shown here is derived from an EMBL/GenBank/DDBJ whole genome shotgun (WGS) entry which is preliminary data.</text>
</comment>
<keyword evidence="3" id="KW-1185">Reference proteome</keyword>
<organism evidence="2 3">
    <name type="scientific">Pleuronectes platessa</name>
    <name type="common">European plaice</name>
    <dbReference type="NCBI Taxonomy" id="8262"/>
    <lineage>
        <taxon>Eukaryota</taxon>
        <taxon>Metazoa</taxon>
        <taxon>Chordata</taxon>
        <taxon>Craniata</taxon>
        <taxon>Vertebrata</taxon>
        <taxon>Euteleostomi</taxon>
        <taxon>Actinopterygii</taxon>
        <taxon>Neopterygii</taxon>
        <taxon>Teleostei</taxon>
        <taxon>Neoteleostei</taxon>
        <taxon>Acanthomorphata</taxon>
        <taxon>Carangaria</taxon>
        <taxon>Pleuronectiformes</taxon>
        <taxon>Pleuronectoidei</taxon>
        <taxon>Pleuronectidae</taxon>
        <taxon>Pleuronectes</taxon>
    </lineage>
</organism>
<evidence type="ECO:0000313" key="3">
    <source>
        <dbReference type="Proteomes" id="UP001153269"/>
    </source>
</evidence>
<feature type="region of interest" description="Disordered" evidence="1">
    <location>
        <begin position="43"/>
        <end position="74"/>
    </location>
</feature>
<reference evidence="2" key="1">
    <citation type="submission" date="2020-03" db="EMBL/GenBank/DDBJ databases">
        <authorList>
            <person name="Weist P."/>
        </authorList>
    </citation>
    <scope>NUCLEOTIDE SEQUENCE</scope>
</reference>